<dbReference type="InterPro" id="IPR018062">
    <property type="entry name" value="HTH_AraC-typ_CS"/>
</dbReference>
<dbReference type="GO" id="GO:0003700">
    <property type="term" value="F:DNA-binding transcription factor activity"/>
    <property type="evidence" value="ECO:0007669"/>
    <property type="project" value="InterPro"/>
</dbReference>
<feature type="domain" description="HTH araC/xylS-type" evidence="4">
    <location>
        <begin position="216"/>
        <end position="314"/>
    </location>
</feature>
<dbReference type="Pfam" id="PF12833">
    <property type="entry name" value="HTH_18"/>
    <property type="match status" value="1"/>
</dbReference>
<reference evidence="5" key="1">
    <citation type="submission" date="2021-06" db="EMBL/GenBank/DDBJ databases">
        <authorList>
            <person name="Criscuolo A."/>
        </authorList>
    </citation>
    <scope>NUCLEOTIDE SEQUENCE</scope>
    <source>
        <strain evidence="5">CIP111600</strain>
    </source>
</reference>
<keyword evidence="2" id="KW-0238">DNA-binding</keyword>
<proteinExistence type="predicted"/>
<dbReference type="Proteomes" id="UP000693672">
    <property type="component" value="Unassembled WGS sequence"/>
</dbReference>
<dbReference type="AlphaFoldDB" id="A0A916JZX3"/>
<evidence type="ECO:0000256" key="1">
    <source>
        <dbReference type="ARBA" id="ARBA00023015"/>
    </source>
</evidence>
<dbReference type="Pfam" id="PF02311">
    <property type="entry name" value="AraC_binding"/>
    <property type="match status" value="1"/>
</dbReference>
<dbReference type="PROSITE" id="PS00041">
    <property type="entry name" value="HTH_ARAC_FAMILY_1"/>
    <property type="match status" value="1"/>
</dbReference>
<dbReference type="InterPro" id="IPR003313">
    <property type="entry name" value="AraC-bd"/>
</dbReference>
<evidence type="ECO:0000256" key="3">
    <source>
        <dbReference type="ARBA" id="ARBA00023163"/>
    </source>
</evidence>
<keyword evidence="1" id="KW-0805">Transcription regulation</keyword>
<gene>
    <name evidence="5" type="primary">rhaR_21</name>
    <name evidence="5" type="ORF">PAESOLCIP111_01637</name>
</gene>
<dbReference type="PANTHER" id="PTHR43280:SF2">
    <property type="entry name" value="HTH-TYPE TRANSCRIPTIONAL REGULATOR EXSA"/>
    <property type="match status" value="1"/>
</dbReference>
<comment type="caution">
    <text evidence="5">The sequence shown here is derived from an EMBL/GenBank/DDBJ whole genome shotgun (WGS) entry which is preliminary data.</text>
</comment>
<dbReference type="PANTHER" id="PTHR43280">
    <property type="entry name" value="ARAC-FAMILY TRANSCRIPTIONAL REGULATOR"/>
    <property type="match status" value="1"/>
</dbReference>
<keyword evidence="3" id="KW-0804">Transcription</keyword>
<organism evidence="5 6">
    <name type="scientific">Paenibacillus solanacearum</name>
    <dbReference type="NCBI Taxonomy" id="2048548"/>
    <lineage>
        <taxon>Bacteria</taxon>
        <taxon>Bacillati</taxon>
        <taxon>Bacillota</taxon>
        <taxon>Bacilli</taxon>
        <taxon>Bacillales</taxon>
        <taxon>Paenibacillaceae</taxon>
        <taxon>Paenibacillus</taxon>
    </lineage>
</organism>
<accession>A0A916JZX3</accession>
<name>A0A916JZX3_9BACL</name>
<keyword evidence="6" id="KW-1185">Reference proteome</keyword>
<dbReference type="InterPro" id="IPR018060">
    <property type="entry name" value="HTH_AraC"/>
</dbReference>
<evidence type="ECO:0000256" key="2">
    <source>
        <dbReference type="ARBA" id="ARBA00023125"/>
    </source>
</evidence>
<evidence type="ECO:0000313" key="6">
    <source>
        <dbReference type="Proteomes" id="UP000693672"/>
    </source>
</evidence>
<dbReference type="EMBL" id="CAJVAS010000005">
    <property type="protein sequence ID" value="CAG7613704.1"/>
    <property type="molecule type" value="Genomic_DNA"/>
</dbReference>
<dbReference type="CDD" id="cd02208">
    <property type="entry name" value="cupin_RmlC-like"/>
    <property type="match status" value="1"/>
</dbReference>
<evidence type="ECO:0000259" key="4">
    <source>
        <dbReference type="PROSITE" id="PS01124"/>
    </source>
</evidence>
<dbReference type="RefSeq" id="WP_218091440.1">
    <property type="nucleotide sequence ID" value="NZ_CAJVAS010000005.1"/>
</dbReference>
<protein>
    <submittedName>
        <fullName evidence="5">HTH-type transcriptional activator RhaR</fullName>
    </submittedName>
</protein>
<dbReference type="SMART" id="SM00342">
    <property type="entry name" value="HTH_ARAC"/>
    <property type="match status" value="1"/>
</dbReference>
<dbReference type="GO" id="GO:0043565">
    <property type="term" value="F:sequence-specific DNA binding"/>
    <property type="evidence" value="ECO:0007669"/>
    <property type="project" value="InterPro"/>
</dbReference>
<sequence>MNGQSRVSARPYPYELMLSNPQALDRLDVQFRWGGYGIRMLRFHHTSFAAGKAIQFHKHSDFELHFIPRGKGKVILGNEPFSLHEGMMYLTGPGLMHFQEADAFEAMDELCLHIDIQKLPASDEEDSQEWGARWERAEAESCIRQLEQLPARPVLDQYRAMECFLTAYRAWHENQPGVLTVIKQSIIQILLRMTRAYEMMPQPELPSRDMKHYRYQMAVQFIKDNYMAPLTLEVVAERVQISARQLQRIFREQTGGTFSEYIEQVRLMHICSELADSDATIDQIAFQNGFSSANYLHYVFKKKLGTTPMQYRMQNRLRPQP</sequence>
<dbReference type="PROSITE" id="PS01124">
    <property type="entry name" value="HTH_ARAC_FAMILY_2"/>
    <property type="match status" value="1"/>
</dbReference>
<evidence type="ECO:0000313" key="5">
    <source>
        <dbReference type="EMBL" id="CAG7613704.1"/>
    </source>
</evidence>